<protein>
    <recommendedName>
        <fullName evidence="4">Carbohydrate-binding domain-containing protein</fullName>
    </recommendedName>
</protein>
<dbReference type="Proteomes" id="UP000604083">
    <property type="component" value="Unassembled WGS sequence"/>
</dbReference>
<evidence type="ECO:0000313" key="2">
    <source>
        <dbReference type="EMBL" id="MBK1834828.1"/>
    </source>
</evidence>
<sequence>MHTIKLKKTAGLLLGLCFFATGALAQQVRVEADDPAFDDLQSPELGGNTGKKKWDPKDWLEAEVKLEVDARPEPEDGFIDRLQIRWYVAVKDPAGRGYFLLEKDVTYVNVPVGEDVYASVYLSPATIRRLTGGDRAGKSAVEAVAGIVSYNGSEAATFSSKSGEWWKSPSLSRTDKFPLMSKADTPFKFLWWDRYLEEQTDRR</sequence>
<proteinExistence type="predicted"/>
<dbReference type="EMBL" id="JAENIO010000033">
    <property type="protein sequence ID" value="MBK1834828.1"/>
    <property type="molecule type" value="Genomic_DNA"/>
</dbReference>
<evidence type="ECO:0000256" key="1">
    <source>
        <dbReference type="SAM" id="SignalP"/>
    </source>
</evidence>
<dbReference type="AlphaFoldDB" id="A0A934VI93"/>
<accession>A0A934VI93</accession>
<feature type="chain" id="PRO_5037274115" description="Carbohydrate-binding domain-containing protein" evidence="1">
    <location>
        <begin position="26"/>
        <end position="203"/>
    </location>
</feature>
<comment type="caution">
    <text evidence="2">The sequence shown here is derived from an EMBL/GenBank/DDBJ whole genome shotgun (WGS) entry which is preliminary data.</text>
</comment>
<organism evidence="2 3">
    <name type="scientific">Roseibacillus ishigakijimensis</name>
    <dbReference type="NCBI Taxonomy" id="454146"/>
    <lineage>
        <taxon>Bacteria</taxon>
        <taxon>Pseudomonadati</taxon>
        <taxon>Verrucomicrobiota</taxon>
        <taxon>Verrucomicrobiia</taxon>
        <taxon>Verrucomicrobiales</taxon>
        <taxon>Verrucomicrobiaceae</taxon>
        <taxon>Roseibacillus</taxon>
    </lineage>
</organism>
<dbReference type="NCBIfam" id="NF042424">
    <property type="entry name" value="Amuc_1102_rel"/>
    <property type="match status" value="1"/>
</dbReference>
<evidence type="ECO:0008006" key="4">
    <source>
        <dbReference type="Google" id="ProtNLM"/>
    </source>
</evidence>
<keyword evidence="1" id="KW-0732">Signal</keyword>
<gene>
    <name evidence="2" type="ORF">JIN78_12220</name>
</gene>
<name>A0A934VI93_9BACT</name>
<dbReference type="RefSeq" id="WP_200392262.1">
    <property type="nucleotide sequence ID" value="NZ_JAENIO010000033.1"/>
</dbReference>
<dbReference type="InterPro" id="IPR049970">
    <property type="entry name" value="Amuc_1102-like"/>
</dbReference>
<feature type="signal peptide" evidence="1">
    <location>
        <begin position="1"/>
        <end position="25"/>
    </location>
</feature>
<reference evidence="2" key="1">
    <citation type="submission" date="2021-01" db="EMBL/GenBank/DDBJ databases">
        <title>Modified the classification status of verrucomicrobia.</title>
        <authorList>
            <person name="Feng X."/>
        </authorList>
    </citation>
    <scope>NUCLEOTIDE SEQUENCE</scope>
    <source>
        <strain evidence="2">KCTC 12986</strain>
    </source>
</reference>
<evidence type="ECO:0000313" key="3">
    <source>
        <dbReference type="Proteomes" id="UP000604083"/>
    </source>
</evidence>
<keyword evidence="3" id="KW-1185">Reference proteome</keyword>